<proteinExistence type="predicted"/>
<evidence type="ECO:0008006" key="4">
    <source>
        <dbReference type="Google" id="ProtNLM"/>
    </source>
</evidence>
<name>A0ABY4BFV8_9FLAO</name>
<feature type="transmembrane region" description="Helical" evidence="1">
    <location>
        <begin position="130"/>
        <end position="161"/>
    </location>
</feature>
<feature type="transmembrane region" description="Helical" evidence="1">
    <location>
        <begin position="21"/>
        <end position="40"/>
    </location>
</feature>
<evidence type="ECO:0000313" key="3">
    <source>
        <dbReference type="Proteomes" id="UP000831068"/>
    </source>
</evidence>
<feature type="transmembrane region" description="Helical" evidence="1">
    <location>
        <begin position="269"/>
        <end position="286"/>
    </location>
</feature>
<protein>
    <recommendedName>
        <fullName evidence="4">Glycosyltransferase RgtA/B/C/D-like domain-containing protein</fullName>
    </recommendedName>
</protein>
<keyword evidence="3" id="KW-1185">Reference proteome</keyword>
<feature type="transmembrane region" description="Helical" evidence="1">
    <location>
        <begin position="246"/>
        <end position="264"/>
    </location>
</feature>
<evidence type="ECO:0000256" key="1">
    <source>
        <dbReference type="SAM" id="Phobius"/>
    </source>
</evidence>
<feature type="transmembrane region" description="Helical" evidence="1">
    <location>
        <begin position="324"/>
        <end position="345"/>
    </location>
</feature>
<feature type="transmembrane region" description="Helical" evidence="1">
    <location>
        <begin position="76"/>
        <end position="109"/>
    </location>
</feature>
<keyword evidence="1" id="KW-1133">Transmembrane helix</keyword>
<dbReference type="EMBL" id="CP094529">
    <property type="protein sequence ID" value="UOE37634.1"/>
    <property type="molecule type" value="Genomic_DNA"/>
</dbReference>
<gene>
    <name evidence="2" type="ORF">MTP08_11270</name>
</gene>
<feature type="transmembrane region" description="Helical" evidence="1">
    <location>
        <begin position="206"/>
        <end position="226"/>
    </location>
</feature>
<keyword evidence="1" id="KW-0472">Membrane</keyword>
<feature type="transmembrane region" description="Helical" evidence="1">
    <location>
        <begin position="173"/>
        <end position="194"/>
    </location>
</feature>
<keyword evidence="1" id="KW-0812">Transmembrane</keyword>
<accession>A0ABY4BFV8</accession>
<sequence>MVSLQQDRIAQNNILFSSRNGFLLFLIVFNLIFFLLWNYTMDDAFITFKYASNFADYFKPYYNLNSDFQGDGQTSFLWFIVLTIPFLLKISPIIFYNIVNYCLSIVLLYTFSKNPLEISNQRWVNIIFKYFGGVFFSILLAINAKHGLETILYIYVLFLLLKNWNSKNNLGTLFSVLIFLIRPEGIVFSGIYALSLWRNKKIFWKNAFIVAGSLALFIGYKIYFFNELIPLPFMFKSAVSLDKGDFVYFILFTALFFPIIFHSWKNKKYFYIFPLLFFLVYYAFGMERIMGTGYRFSFPLLAYLLIPIENKLDKISVSKKYIKIFEIAYIGSFLIVMMAFFRVIFFEMNSIIEYTKGMENAHIKIGKSLSKNPNSKIFVSDAGAIAYYSKADCYDTFGLNDALFLKYRKDNNWKAYFNHADKINADYLILLSETPDVYTPKKELDFENKLYKHYNLHIKDLHIQRKFGDNYYVQVYNLKHL</sequence>
<reference evidence="2 3" key="1">
    <citation type="submission" date="2022-03" db="EMBL/GenBank/DDBJ databases">
        <title>Chryseobacterium sp. isolated from the Andong Sikhe.</title>
        <authorList>
            <person name="Won M."/>
            <person name="Kim S.-J."/>
            <person name="Kwon S.-W."/>
        </authorList>
    </citation>
    <scope>NUCLEOTIDE SEQUENCE [LARGE SCALE GENOMIC DNA]</scope>
    <source>
        <strain evidence="2 3">ADR-1</strain>
    </source>
</reference>
<organism evidence="2 3">
    <name type="scientific">Chryseobacterium oryzae</name>
    <dbReference type="NCBI Taxonomy" id="2929799"/>
    <lineage>
        <taxon>Bacteria</taxon>
        <taxon>Pseudomonadati</taxon>
        <taxon>Bacteroidota</taxon>
        <taxon>Flavobacteriia</taxon>
        <taxon>Flavobacteriales</taxon>
        <taxon>Weeksellaceae</taxon>
        <taxon>Chryseobacterium group</taxon>
        <taxon>Chryseobacterium</taxon>
    </lineage>
</organism>
<evidence type="ECO:0000313" key="2">
    <source>
        <dbReference type="EMBL" id="UOE37634.1"/>
    </source>
</evidence>
<dbReference type="Proteomes" id="UP000831068">
    <property type="component" value="Chromosome"/>
</dbReference>
<dbReference type="RefSeq" id="WP_243576038.1">
    <property type="nucleotide sequence ID" value="NZ_CP094529.1"/>
</dbReference>